<name>A0A9D2LW32_9FIRM</name>
<accession>A0A9D2LW32</accession>
<sequence>MKRRKILAAASSLAVLAALLTGCGAQPQESSVTAGVLTLRVNPEIAIHYNQSGKVVALEGDNQDGREIVEAYPDYIGKDCEVVVQELVEEIHAAGYFVEEVEGQPRRVVLELDDDSQEPREDFLEDMSRSAQDALEGLSLGSAVVVEDDGAAVSPSPKASEAPVGASDYNDTDYGPNNDGVTDYDDTDYGPTNDGVTDYNDTDYGPNN</sequence>
<evidence type="ECO:0000313" key="5">
    <source>
        <dbReference type="Proteomes" id="UP000824214"/>
    </source>
</evidence>
<evidence type="ECO:0000313" key="4">
    <source>
        <dbReference type="EMBL" id="HJB36592.1"/>
    </source>
</evidence>
<feature type="region of interest" description="Disordered" evidence="1">
    <location>
        <begin position="149"/>
        <end position="208"/>
    </location>
</feature>
<evidence type="ECO:0000256" key="1">
    <source>
        <dbReference type="SAM" id="MobiDB-lite"/>
    </source>
</evidence>
<gene>
    <name evidence="4" type="ORF">H9942_00810</name>
</gene>
<comment type="caution">
    <text evidence="4">The sequence shown here is derived from an EMBL/GenBank/DDBJ whole genome shotgun (WGS) entry which is preliminary data.</text>
</comment>
<dbReference type="AlphaFoldDB" id="A0A9D2LW32"/>
<reference evidence="4" key="2">
    <citation type="submission" date="2021-04" db="EMBL/GenBank/DDBJ databases">
        <authorList>
            <person name="Gilroy R."/>
        </authorList>
    </citation>
    <scope>NUCLEOTIDE SEQUENCE</scope>
    <source>
        <strain evidence="4">ChiBcolR8-3208</strain>
    </source>
</reference>
<feature type="signal peptide" evidence="2">
    <location>
        <begin position="1"/>
        <end position="27"/>
    </location>
</feature>
<dbReference type="PROSITE" id="PS51257">
    <property type="entry name" value="PROKAR_LIPOPROTEIN"/>
    <property type="match status" value="1"/>
</dbReference>
<dbReference type="EMBL" id="DWXZ01000012">
    <property type="protein sequence ID" value="HJB36592.1"/>
    <property type="molecule type" value="Genomic_DNA"/>
</dbReference>
<dbReference type="InterPro" id="IPR055431">
    <property type="entry name" value="RsgI_M"/>
</dbReference>
<reference evidence="4" key="1">
    <citation type="journal article" date="2021" name="PeerJ">
        <title>Extensive microbial diversity within the chicken gut microbiome revealed by metagenomics and culture.</title>
        <authorList>
            <person name="Gilroy R."/>
            <person name="Ravi A."/>
            <person name="Getino M."/>
            <person name="Pursley I."/>
            <person name="Horton D.L."/>
            <person name="Alikhan N.F."/>
            <person name="Baker D."/>
            <person name="Gharbi K."/>
            <person name="Hall N."/>
            <person name="Watson M."/>
            <person name="Adriaenssens E.M."/>
            <person name="Foster-Nyarko E."/>
            <person name="Jarju S."/>
            <person name="Secka A."/>
            <person name="Antonio M."/>
            <person name="Oren A."/>
            <person name="Chaudhuri R.R."/>
            <person name="La Ragione R."/>
            <person name="Hildebrand F."/>
            <person name="Pallen M.J."/>
        </authorList>
    </citation>
    <scope>NUCLEOTIDE SEQUENCE</scope>
    <source>
        <strain evidence="4">ChiBcolR8-3208</strain>
    </source>
</reference>
<feature type="non-terminal residue" evidence="4">
    <location>
        <position position="208"/>
    </location>
</feature>
<protein>
    <recommendedName>
        <fullName evidence="3">Anti-sigma factor RsgI-like middle domain-containing protein</fullName>
    </recommendedName>
</protein>
<evidence type="ECO:0000259" key="3">
    <source>
        <dbReference type="Pfam" id="PF23750"/>
    </source>
</evidence>
<evidence type="ECO:0000256" key="2">
    <source>
        <dbReference type="SAM" id="SignalP"/>
    </source>
</evidence>
<dbReference type="Pfam" id="PF23750">
    <property type="entry name" value="RsgI_M"/>
    <property type="match status" value="1"/>
</dbReference>
<feature type="chain" id="PRO_5038493731" description="Anti-sigma factor RsgI-like middle domain-containing protein" evidence="2">
    <location>
        <begin position="28"/>
        <end position="208"/>
    </location>
</feature>
<organism evidence="4 5">
    <name type="scientific">Candidatus Acutalibacter ornithocaccae</name>
    <dbReference type="NCBI Taxonomy" id="2838416"/>
    <lineage>
        <taxon>Bacteria</taxon>
        <taxon>Bacillati</taxon>
        <taxon>Bacillota</taxon>
        <taxon>Clostridia</taxon>
        <taxon>Eubacteriales</taxon>
        <taxon>Acutalibacteraceae</taxon>
        <taxon>Acutalibacter</taxon>
    </lineage>
</organism>
<proteinExistence type="predicted"/>
<dbReference type="Proteomes" id="UP000824214">
    <property type="component" value="Unassembled WGS sequence"/>
</dbReference>
<feature type="domain" description="Anti-sigma factor RsgI-like middle" evidence="3">
    <location>
        <begin position="36"/>
        <end position="132"/>
    </location>
</feature>
<keyword evidence="2" id="KW-0732">Signal</keyword>